<dbReference type="Gene3D" id="3.90.550.10">
    <property type="entry name" value="Spore Coat Polysaccharide Biosynthesis Protein SpsA, Chain A"/>
    <property type="match status" value="1"/>
</dbReference>
<dbReference type="InterPro" id="IPR029044">
    <property type="entry name" value="Nucleotide-diphossugar_trans"/>
</dbReference>
<accession>A0A345D9B9</accession>
<reference evidence="3" key="1">
    <citation type="submission" date="2018-07" db="EMBL/GenBank/DDBJ databases">
        <authorList>
            <person name="Kim H."/>
        </authorList>
    </citation>
    <scope>NUCLEOTIDE SEQUENCE [LARGE SCALE GENOMIC DNA]</scope>
    <source>
        <strain evidence="3">F02</strain>
    </source>
</reference>
<dbReference type="PANTHER" id="PTHR43179:SF7">
    <property type="entry name" value="RHAMNOSYLTRANSFERASE WBBL"/>
    <property type="match status" value="1"/>
</dbReference>
<proteinExistence type="predicted"/>
<dbReference type="Gene3D" id="3.40.50.2000">
    <property type="entry name" value="Glycogen Phosphorylase B"/>
    <property type="match status" value="1"/>
</dbReference>
<dbReference type="EMBL" id="CP031124">
    <property type="protein sequence ID" value="AXF84957.1"/>
    <property type="molecule type" value="Genomic_DNA"/>
</dbReference>
<dbReference type="OrthoDB" id="9816564at2"/>
<protein>
    <submittedName>
        <fullName evidence="2">Chondroitin synthase</fullName>
    </submittedName>
</protein>
<dbReference type="SUPFAM" id="SSF53448">
    <property type="entry name" value="Nucleotide-diphospho-sugar transferases"/>
    <property type="match status" value="1"/>
</dbReference>
<dbReference type="AlphaFoldDB" id="A0A345D9B9"/>
<dbReference type="CDD" id="cd04186">
    <property type="entry name" value="GT_2_like_c"/>
    <property type="match status" value="1"/>
</dbReference>
<dbReference type="KEGG" id="hyf:DTO96_100673"/>
<dbReference type="Pfam" id="PF00535">
    <property type="entry name" value="Glycos_transf_2"/>
    <property type="match status" value="1"/>
</dbReference>
<sequence>MSTAAILGIIEGEILVSSEMPMFEQYYGLKCGDHFFKLQPSKARPKNLLAQLNLLDNGDFSNNLNPWQVVDNTNGVGVGKDINADWTLAEGHTGFIEIGRSTKKAQVRYTDPVFGDSLPVIGGMNYLFSGKFASHRCQAEVIVSIFDANGKMLSKHVEQITGKHVGGLQISGYQSIDTAIKMPLNASSAAFTIELTSHNPDPKTPDVSAVIFLTHLFFAQTSKTQDIEWTPRTSKASFLLKLLSQNSNILYSVRIAPELVADASHLEIKALNDANGPVIDSLALDSCDNVKVIVSTLEGNAVNIQVFGYSDDLNIVIDGVFVESIPGDANINKHCRVIIDKKYCDGQVHYIEVRDQSGLKTLGRDVQIFPMQLTPWSALQEYSNPPFPSYLAPSATFRYRALQQQLTAFQQALAKGSTDNATIARLARLPYLHQILEGGFGRIKKFQPLDFPKVEAPHVSVIVPVHNKFNVTYFCLCALLFATNKTNFEVVVVDDGSNDETLDLPTLAPNVTYCRNEVAQGFVRACNLGASHARGKYLVLLNNDTEPTVGWLDELLLAFDNFEQVGMAGSKLLYPDGRLQEAGGIVWNNGNPWNYGRLANPWDSRYCYTRQADYLSGAAVMLPRTVWDQVGGLSDEFAPAYFEDTDLCFKVRDIGLKTYFVSNSIVYHFEGISNGTDVKTTTGLKRYQEINRPKFKRKWTNSLHANGEEGKNPDLAKDRGILGRALFIDYQIPKPDIDAGSYATVQEMRLVQSLGYKVSFAPLNLAYMGHYDEDLNRLGIETIVAPFYLSIDELLEKRGGEFDVVYITRYSVAKDIIDKIRTHAPQAKILFNNCDLHFLRELRVALSDKSQESMQKALQTRNDELEVMRRVDAVLSYNDVEHAVIVSHNLGSSNVVKCPWVVESRPAEQVPSFKERNGIAFLGGYGHPPNAEAVEYFIREVMPILRKKLPNVVFNVYGSRVPKTIEQLATDDINIVGYVDAVDEVYDTNRIFVAPLLTGAGIKGKVLGALAHGIPTVLSPVAAESTGVRSGLDCIIAKNPNEWADEIARLYQNESTWNEMSINAQKFTDQHYSFKVGRELMRTAFEAVDIYRTL</sequence>
<evidence type="ECO:0000313" key="3">
    <source>
        <dbReference type="Proteomes" id="UP000252182"/>
    </source>
</evidence>
<dbReference type="InterPro" id="IPR001173">
    <property type="entry name" value="Glyco_trans_2-like"/>
</dbReference>
<evidence type="ECO:0000313" key="2">
    <source>
        <dbReference type="EMBL" id="AXF84957.1"/>
    </source>
</evidence>
<dbReference type="RefSeq" id="WP_114562206.1">
    <property type="nucleotide sequence ID" value="NZ_CP031124.1"/>
</dbReference>
<name>A0A345D9B9_9BURK</name>
<keyword evidence="3" id="KW-1185">Reference proteome</keyword>
<evidence type="ECO:0000259" key="1">
    <source>
        <dbReference type="Pfam" id="PF00535"/>
    </source>
</evidence>
<dbReference type="PANTHER" id="PTHR43179">
    <property type="entry name" value="RHAMNOSYLTRANSFERASE WBBL"/>
    <property type="match status" value="1"/>
</dbReference>
<feature type="domain" description="Glycosyltransferase 2-like" evidence="1">
    <location>
        <begin position="460"/>
        <end position="578"/>
    </location>
</feature>
<gene>
    <name evidence="2" type="primary">kfoC_1</name>
    <name evidence="2" type="ORF">DTO96_100673</name>
</gene>
<dbReference type="Proteomes" id="UP000252182">
    <property type="component" value="Chromosome"/>
</dbReference>
<organism evidence="2 3">
    <name type="scientific">Ephemeroptericola cinctiostellae</name>
    <dbReference type="NCBI Taxonomy" id="2268024"/>
    <lineage>
        <taxon>Bacteria</taxon>
        <taxon>Pseudomonadati</taxon>
        <taxon>Pseudomonadota</taxon>
        <taxon>Betaproteobacteria</taxon>
        <taxon>Burkholderiales</taxon>
        <taxon>Burkholderiaceae</taxon>
        <taxon>Ephemeroptericola</taxon>
    </lineage>
</organism>
<dbReference type="SUPFAM" id="SSF53756">
    <property type="entry name" value="UDP-Glycosyltransferase/glycogen phosphorylase"/>
    <property type="match status" value="1"/>
</dbReference>
<dbReference type="Pfam" id="PF13692">
    <property type="entry name" value="Glyco_trans_1_4"/>
    <property type="match status" value="1"/>
</dbReference>